<proteinExistence type="predicted"/>
<evidence type="ECO:0000313" key="3">
    <source>
        <dbReference type="Proteomes" id="UP000585507"/>
    </source>
</evidence>
<organism evidence="2 3">
    <name type="scientific">Rhizobium giardinii</name>
    <dbReference type="NCBI Taxonomy" id="56731"/>
    <lineage>
        <taxon>Bacteria</taxon>
        <taxon>Pseudomonadati</taxon>
        <taxon>Pseudomonadota</taxon>
        <taxon>Alphaproteobacteria</taxon>
        <taxon>Hyphomicrobiales</taxon>
        <taxon>Rhizobiaceae</taxon>
        <taxon>Rhizobium/Agrobacterium group</taxon>
        <taxon>Rhizobium</taxon>
    </lineage>
</organism>
<keyword evidence="3" id="KW-1185">Reference proteome</keyword>
<sequence>MNTGSASPAPDRAVDGPRRSITVPVAPERISKLPLNFPRVGQGGEREARKAGNANSIRIALARSASEWPADSSTSKSAAPIVRPQQDFAMADTAMSSSDSVLDDIHALLYNVLYKSE</sequence>
<accession>A0A7W8UDB3</accession>
<evidence type="ECO:0000313" key="2">
    <source>
        <dbReference type="EMBL" id="MBB5537277.1"/>
    </source>
</evidence>
<dbReference type="RefSeq" id="WP_154663352.1">
    <property type="nucleotide sequence ID" value="NZ_JACHBK010000009.1"/>
</dbReference>
<reference evidence="2 3" key="1">
    <citation type="submission" date="2020-08" db="EMBL/GenBank/DDBJ databases">
        <title>Genomic Encyclopedia of Type Strains, Phase IV (KMG-V): Genome sequencing to study the core and pangenomes of soil and plant-associated prokaryotes.</title>
        <authorList>
            <person name="Whitman W."/>
        </authorList>
    </citation>
    <scope>NUCLEOTIDE SEQUENCE [LARGE SCALE GENOMIC DNA]</scope>
    <source>
        <strain evidence="2 3">SEMIA 4084</strain>
    </source>
</reference>
<protein>
    <submittedName>
        <fullName evidence="2">Uncharacterized protein</fullName>
    </submittedName>
</protein>
<feature type="region of interest" description="Disordered" evidence="1">
    <location>
        <begin position="1"/>
        <end position="21"/>
    </location>
</feature>
<evidence type="ECO:0000256" key="1">
    <source>
        <dbReference type="SAM" id="MobiDB-lite"/>
    </source>
</evidence>
<comment type="caution">
    <text evidence="2">The sequence shown here is derived from an EMBL/GenBank/DDBJ whole genome shotgun (WGS) entry which is preliminary data.</text>
</comment>
<name>A0A7W8UDB3_9HYPH</name>
<gene>
    <name evidence="2" type="ORF">GGD55_003993</name>
</gene>
<dbReference type="AlphaFoldDB" id="A0A7W8UDB3"/>
<dbReference type="EMBL" id="JACHBK010000009">
    <property type="protein sequence ID" value="MBB5537277.1"/>
    <property type="molecule type" value="Genomic_DNA"/>
</dbReference>
<dbReference type="Proteomes" id="UP000585507">
    <property type="component" value="Unassembled WGS sequence"/>
</dbReference>